<dbReference type="InterPro" id="IPR009003">
    <property type="entry name" value="Peptidase_S1_PA"/>
</dbReference>
<dbReference type="SUPFAM" id="SSF50494">
    <property type="entry name" value="Trypsin-like serine proteases"/>
    <property type="match status" value="1"/>
</dbReference>
<keyword evidence="2" id="KW-1015">Disulfide bond</keyword>
<reference evidence="5 6" key="1">
    <citation type="submission" date="2019-06" db="EMBL/GenBank/DDBJ databases">
        <title>Genomic Encyclopedia of Archaeal and Bacterial Type Strains, Phase II (KMG-II): from individual species to whole genera.</title>
        <authorList>
            <person name="Goeker M."/>
        </authorList>
    </citation>
    <scope>NUCLEOTIDE SEQUENCE [LARGE SCALE GENOMIC DNA]</scope>
    <source>
        <strain evidence="5 6">DSM 18423</strain>
    </source>
</reference>
<dbReference type="Pfam" id="PF14295">
    <property type="entry name" value="PAN_4"/>
    <property type="match status" value="2"/>
</dbReference>
<keyword evidence="1" id="KW-0677">Repeat</keyword>
<keyword evidence="6" id="KW-1185">Reference proteome</keyword>
<evidence type="ECO:0000259" key="4">
    <source>
        <dbReference type="Pfam" id="PF14295"/>
    </source>
</evidence>
<feature type="domain" description="Apple" evidence="4">
    <location>
        <begin position="324"/>
        <end position="366"/>
    </location>
</feature>
<keyword evidence="3" id="KW-0732">Signal</keyword>
<dbReference type="CDD" id="cd01100">
    <property type="entry name" value="APPLE_Factor_XI_like"/>
    <property type="match status" value="1"/>
</dbReference>
<accession>A0A543KBL0</accession>
<evidence type="ECO:0000256" key="1">
    <source>
        <dbReference type="ARBA" id="ARBA00022737"/>
    </source>
</evidence>
<protein>
    <submittedName>
        <fullName evidence="5">PAN domain-containing protein</fullName>
    </submittedName>
</protein>
<dbReference type="Pfam" id="PF13365">
    <property type="entry name" value="Trypsin_2"/>
    <property type="match status" value="1"/>
</dbReference>
<dbReference type="PRINTS" id="PR00834">
    <property type="entry name" value="PROTEASES2C"/>
</dbReference>
<dbReference type="Gene3D" id="3.50.4.10">
    <property type="entry name" value="Hepatocyte Growth Factor"/>
    <property type="match status" value="2"/>
</dbReference>
<name>A0A543KBL0_9RHOB</name>
<feature type="domain" description="Apple" evidence="4">
    <location>
        <begin position="256"/>
        <end position="288"/>
    </location>
</feature>
<feature type="chain" id="PRO_5021898204" evidence="3">
    <location>
        <begin position="28"/>
        <end position="383"/>
    </location>
</feature>
<sequence length="383" mass="41372">MATRFFGLKLAFCAAIASMFQVSAVFADSSGSGFFINSFWVMTNDHVVEDCTRIEVVGFGKAQDVLRDPDSDLAVVRLEQPFRGQVLPFRARAPRLAENLHALGYPLSDVLSASVRVTSGSVSALNAFELDDGLIQISVPIQPGNSGGPVIDDSGHVAGVAVGILNRSAQNVNFAISGAIAQDFLDRRAIGYEVTNQISDQDSLPDVIERAATATVQIKCFGSERPPAPGSAAQGAGDLVISRGRDVIGFDYRFLRDITLSACRGVCENDRRGRAFTFNTRHNACFLKEDGAILVTNADAISGYDRVLAVGMTDTGFIISADMDSPGGDYKRIRQSNFIGCIADCALDWQCKAFAYVRDTKDCWLKDRVGRVERMPGVEFGLK</sequence>
<dbReference type="GO" id="GO:0006508">
    <property type="term" value="P:proteolysis"/>
    <property type="evidence" value="ECO:0007669"/>
    <property type="project" value="InterPro"/>
</dbReference>
<dbReference type="GO" id="GO:0005576">
    <property type="term" value="C:extracellular region"/>
    <property type="evidence" value="ECO:0007669"/>
    <property type="project" value="InterPro"/>
</dbReference>
<evidence type="ECO:0000313" key="6">
    <source>
        <dbReference type="Proteomes" id="UP000320582"/>
    </source>
</evidence>
<proteinExistence type="predicted"/>
<dbReference type="GO" id="GO:0004252">
    <property type="term" value="F:serine-type endopeptidase activity"/>
    <property type="evidence" value="ECO:0007669"/>
    <property type="project" value="InterPro"/>
</dbReference>
<evidence type="ECO:0000256" key="3">
    <source>
        <dbReference type="SAM" id="SignalP"/>
    </source>
</evidence>
<dbReference type="InterPro" id="IPR001940">
    <property type="entry name" value="Peptidase_S1C"/>
</dbReference>
<dbReference type="Gene3D" id="2.40.10.120">
    <property type="match status" value="1"/>
</dbReference>
<dbReference type="PANTHER" id="PTHR43019:SF23">
    <property type="entry name" value="PROTEASE DO-LIKE 5, CHLOROPLASTIC"/>
    <property type="match status" value="1"/>
</dbReference>
<dbReference type="InterPro" id="IPR000177">
    <property type="entry name" value="Apple"/>
</dbReference>
<dbReference type="AlphaFoldDB" id="A0A543KBL0"/>
<evidence type="ECO:0000256" key="2">
    <source>
        <dbReference type="ARBA" id="ARBA00023157"/>
    </source>
</evidence>
<evidence type="ECO:0000313" key="5">
    <source>
        <dbReference type="EMBL" id="TQM92459.1"/>
    </source>
</evidence>
<comment type="caution">
    <text evidence="5">The sequence shown here is derived from an EMBL/GenBank/DDBJ whole genome shotgun (WGS) entry which is preliminary data.</text>
</comment>
<dbReference type="EMBL" id="VFPT01000001">
    <property type="protein sequence ID" value="TQM92459.1"/>
    <property type="molecule type" value="Genomic_DNA"/>
</dbReference>
<dbReference type="InterPro" id="IPR003609">
    <property type="entry name" value="Pan_app"/>
</dbReference>
<dbReference type="Proteomes" id="UP000320582">
    <property type="component" value="Unassembled WGS sequence"/>
</dbReference>
<gene>
    <name evidence="5" type="ORF">BD293_1066</name>
</gene>
<organism evidence="5 6">
    <name type="scientific">Roseinatronobacter monicus</name>
    <dbReference type="NCBI Taxonomy" id="393481"/>
    <lineage>
        <taxon>Bacteria</taxon>
        <taxon>Pseudomonadati</taxon>
        <taxon>Pseudomonadota</taxon>
        <taxon>Alphaproteobacteria</taxon>
        <taxon>Rhodobacterales</taxon>
        <taxon>Paracoccaceae</taxon>
        <taxon>Roseinatronobacter</taxon>
    </lineage>
</organism>
<dbReference type="PANTHER" id="PTHR43019">
    <property type="entry name" value="SERINE ENDOPROTEASE DEGS"/>
    <property type="match status" value="1"/>
</dbReference>
<feature type="signal peptide" evidence="3">
    <location>
        <begin position="1"/>
        <end position="27"/>
    </location>
</feature>